<evidence type="ECO:0000256" key="1">
    <source>
        <dbReference type="ARBA" id="ARBA00004123"/>
    </source>
</evidence>
<dbReference type="GO" id="GO:0003697">
    <property type="term" value="F:single-stranded DNA binding"/>
    <property type="evidence" value="ECO:0007669"/>
    <property type="project" value="TreeGrafter"/>
</dbReference>
<dbReference type="Gene3D" id="3.80.10.10">
    <property type="entry name" value="Ribonuclease Inhibitor"/>
    <property type="match status" value="1"/>
</dbReference>
<dbReference type="InterPro" id="IPR032675">
    <property type="entry name" value="LRR_dom_sf"/>
</dbReference>
<dbReference type="PANTHER" id="PTHR15114:SF1">
    <property type="entry name" value="REPLICATION PROTEIN A 14 KDA SUBUNIT"/>
    <property type="match status" value="1"/>
</dbReference>
<dbReference type="PANTHER" id="PTHR15114">
    <property type="entry name" value="REPLICATION PROTEIN A3"/>
    <property type="match status" value="1"/>
</dbReference>
<name>G7E5F5_MIXOS</name>
<comment type="subcellular location">
    <subcellularLocation>
        <location evidence="1">Nucleus</location>
    </subcellularLocation>
</comment>
<comment type="similarity">
    <text evidence="2">Belongs to the replication factor A protein 3 family.</text>
</comment>
<keyword evidence="3" id="KW-0539">Nucleus</keyword>
<dbReference type="GO" id="GO:0005662">
    <property type="term" value="C:DNA replication factor A complex"/>
    <property type="evidence" value="ECO:0007669"/>
    <property type="project" value="TreeGrafter"/>
</dbReference>
<dbReference type="GO" id="GO:0035861">
    <property type="term" value="C:site of double-strand break"/>
    <property type="evidence" value="ECO:0007669"/>
    <property type="project" value="TreeGrafter"/>
</dbReference>
<keyword evidence="5" id="KW-1185">Reference proteome</keyword>
<dbReference type="HOGENOM" id="CLU_780941_0_0_1"/>
<dbReference type="SUPFAM" id="SSF52047">
    <property type="entry name" value="RNI-like"/>
    <property type="match status" value="1"/>
</dbReference>
<dbReference type="GO" id="GO:0000724">
    <property type="term" value="P:double-strand break repair via homologous recombination"/>
    <property type="evidence" value="ECO:0007669"/>
    <property type="project" value="TreeGrafter"/>
</dbReference>
<dbReference type="OrthoDB" id="188186at2759"/>
<evidence type="ECO:0000256" key="3">
    <source>
        <dbReference type="ARBA" id="ARBA00023242"/>
    </source>
</evidence>
<dbReference type="STRING" id="764103.G7E5F5"/>
<gene>
    <name evidence="4" type="primary">Mo04746</name>
    <name evidence="4" type="ORF">E5Q_04746</name>
</gene>
<dbReference type="CDD" id="cd04479">
    <property type="entry name" value="RPA3"/>
    <property type="match status" value="1"/>
</dbReference>
<dbReference type="AlphaFoldDB" id="G7E5F5"/>
<protein>
    <submittedName>
        <fullName evidence="4">Uncharacterized protein</fullName>
    </submittedName>
</protein>
<evidence type="ECO:0000313" key="4">
    <source>
        <dbReference type="EMBL" id="GAA98065.1"/>
    </source>
</evidence>
<dbReference type="GO" id="GO:0006260">
    <property type="term" value="P:DNA replication"/>
    <property type="evidence" value="ECO:0007669"/>
    <property type="project" value="InterPro"/>
</dbReference>
<dbReference type="GO" id="GO:0006284">
    <property type="term" value="P:base-excision repair"/>
    <property type="evidence" value="ECO:0007669"/>
    <property type="project" value="TreeGrafter"/>
</dbReference>
<dbReference type="GO" id="GO:0006298">
    <property type="term" value="P:mismatch repair"/>
    <property type="evidence" value="ECO:0007669"/>
    <property type="project" value="TreeGrafter"/>
</dbReference>
<dbReference type="EMBL" id="BABT02000150">
    <property type="protein sequence ID" value="GAA98065.1"/>
    <property type="molecule type" value="Genomic_DNA"/>
</dbReference>
<dbReference type="RefSeq" id="XP_014569388.1">
    <property type="nucleotide sequence ID" value="XM_014713902.1"/>
</dbReference>
<organism evidence="4 5">
    <name type="scientific">Mixia osmundae (strain CBS 9802 / IAM 14324 / JCM 22182 / KY 12970)</name>
    <dbReference type="NCBI Taxonomy" id="764103"/>
    <lineage>
        <taxon>Eukaryota</taxon>
        <taxon>Fungi</taxon>
        <taxon>Dikarya</taxon>
        <taxon>Basidiomycota</taxon>
        <taxon>Pucciniomycotina</taxon>
        <taxon>Mixiomycetes</taxon>
        <taxon>Mixiales</taxon>
        <taxon>Mixiaceae</taxon>
        <taxon>Mixia</taxon>
    </lineage>
</organism>
<evidence type="ECO:0000313" key="5">
    <source>
        <dbReference type="Proteomes" id="UP000009131"/>
    </source>
</evidence>
<dbReference type="GO" id="GO:0006289">
    <property type="term" value="P:nucleotide-excision repair"/>
    <property type="evidence" value="ECO:0007669"/>
    <property type="project" value="TreeGrafter"/>
</dbReference>
<dbReference type="Pfam" id="PF08661">
    <property type="entry name" value="Rep_fac-A_3"/>
    <property type="match status" value="1"/>
</dbReference>
<sequence>MSPTYHLKVPFKSGSQILRHPIRKIRVPNGFFDQLTDVCLRMNLLDISGVLDVEFSTASRPVRLPSLRLLDVDALQQDASRMVNLDLSLCTNLEVVKVSRQNVTGLPASLKAFSERALEPADISRDRYPPITSVLSRCLQLECLELFHSGTSGSDIANLLKCRIQLKRFAIGPSSVFDDQGLQALGRRCDRLASLELIKCASVTGDALIRLVSKMMDPQTGKAALDLLLEDCPFRRVALFRVFHSPAQMAAVTPLVNSAMLTDYVGRTVRLVGRRIKLEGDVALLEATDHGQVTVRLNRDSHWADDYVMVIAKVDEAPNSVKELASFNRGATLDLDTFDKMIRVCKMLPECFPTS</sequence>
<dbReference type="Gene3D" id="2.40.50.140">
    <property type="entry name" value="Nucleic acid-binding proteins"/>
    <property type="match status" value="1"/>
</dbReference>
<accession>G7E5F5</accession>
<comment type="caution">
    <text evidence="4">The sequence shown here is derived from an EMBL/GenBank/DDBJ whole genome shotgun (WGS) entry which is preliminary data.</text>
</comment>
<reference evidence="4 5" key="2">
    <citation type="journal article" date="2012" name="Open Biol.">
        <title>Characteristics of nucleosomes and linker DNA regions on the genome of the basidiomycete Mixia osmundae revealed by mono- and dinucleosome mapping.</title>
        <authorList>
            <person name="Nishida H."/>
            <person name="Kondo S."/>
            <person name="Matsumoto T."/>
            <person name="Suzuki Y."/>
            <person name="Yoshikawa H."/>
            <person name="Taylor T.D."/>
            <person name="Sugiyama J."/>
        </authorList>
    </citation>
    <scope>NUCLEOTIDE SEQUENCE [LARGE SCALE GENOMIC DNA]</scope>
    <source>
        <strain evidence="5">CBS 9802 / IAM 14324 / JCM 22182 / KY 12970</strain>
    </source>
</reference>
<dbReference type="InterPro" id="IPR013970">
    <property type="entry name" value="Rfa2"/>
</dbReference>
<dbReference type="SUPFAM" id="SSF50249">
    <property type="entry name" value="Nucleic acid-binding proteins"/>
    <property type="match status" value="1"/>
</dbReference>
<proteinExistence type="inferred from homology"/>
<dbReference type="GO" id="GO:0003684">
    <property type="term" value="F:damaged DNA binding"/>
    <property type="evidence" value="ECO:0007669"/>
    <property type="project" value="TreeGrafter"/>
</dbReference>
<dbReference type="eggNOG" id="ENOG502RA75">
    <property type="taxonomic scope" value="Eukaryota"/>
</dbReference>
<evidence type="ECO:0000256" key="2">
    <source>
        <dbReference type="ARBA" id="ARBA00009761"/>
    </source>
</evidence>
<reference evidence="4 5" key="1">
    <citation type="journal article" date="2011" name="J. Gen. Appl. Microbiol.">
        <title>Draft genome sequencing of the enigmatic basidiomycete Mixia osmundae.</title>
        <authorList>
            <person name="Nishida H."/>
            <person name="Nagatsuka Y."/>
            <person name="Sugiyama J."/>
        </authorList>
    </citation>
    <scope>NUCLEOTIDE SEQUENCE [LARGE SCALE GENOMIC DNA]</scope>
    <source>
        <strain evidence="5">CBS 9802 / IAM 14324 / JCM 22182 / KY 12970</strain>
    </source>
</reference>
<dbReference type="InParanoid" id="G7E5F5"/>
<dbReference type="Proteomes" id="UP000009131">
    <property type="component" value="Unassembled WGS sequence"/>
</dbReference>
<dbReference type="InterPro" id="IPR012340">
    <property type="entry name" value="NA-bd_OB-fold"/>
</dbReference>